<evidence type="ECO:0000256" key="6">
    <source>
        <dbReference type="ARBA" id="ARBA00022989"/>
    </source>
</evidence>
<gene>
    <name evidence="9" type="ORF">CLPA_c29430</name>
    <name evidence="10" type="ORF">CP6013_00242</name>
</gene>
<dbReference type="KEGG" id="cpat:CLPA_c29430"/>
<sequence>MKKKIIYYLIIINLTLLAFNSLGKISFIKRFIGIIDKAFLIPLFISVLIYYIIRPLNNVFIKKGLNNGKASLLTLVIFVFILSGIFYYFTNYAYIQFQQVTNYLWTIINDRKSINGVIKWLNNFINVSEIYNLLTLMVKHYVQGIGHNFKKIVSYFMNAFSMVFLIIIIVFYMLKDGHKIKENIIKFIPEKYKSISDKLCNDCDDILSHYVTGQAKVAAALSTMIFIGYIFIKMPNASLLSGITFILAFIPFVGFFISMIIPIVIALSMGFSMLLKLLIVFVVVQTLKGRVVVPAIMARSMKIHPLTDIFLVIAAITMLGPFAAFAIVPVYAIIKNIVIVIKTNRRTLKKR</sequence>
<keyword evidence="6 8" id="KW-1133">Transmembrane helix</keyword>
<keyword evidence="4" id="KW-1003">Cell membrane</keyword>
<dbReference type="PATRIC" id="fig|1262449.3.peg.1391"/>
<evidence type="ECO:0000256" key="3">
    <source>
        <dbReference type="ARBA" id="ARBA00022448"/>
    </source>
</evidence>
<dbReference type="KEGG" id="cpae:CPAST_c29430"/>
<dbReference type="EMBL" id="JPGY02000001">
    <property type="protein sequence ID" value="KRU10995.1"/>
    <property type="molecule type" value="Genomic_DNA"/>
</dbReference>
<feature type="transmembrane region" description="Helical" evidence="8">
    <location>
        <begin position="6"/>
        <end position="22"/>
    </location>
</feature>
<dbReference type="Pfam" id="PF01594">
    <property type="entry name" value="AI-2E_transport"/>
    <property type="match status" value="1"/>
</dbReference>
<dbReference type="GeneID" id="93075065"/>
<dbReference type="PANTHER" id="PTHR21716:SF53">
    <property type="entry name" value="PERMEASE PERM-RELATED"/>
    <property type="match status" value="1"/>
</dbReference>
<keyword evidence="3" id="KW-0813">Transport</keyword>
<dbReference type="AlphaFoldDB" id="A0A0H3J6C2"/>
<evidence type="ECO:0000256" key="4">
    <source>
        <dbReference type="ARBA" id="ARBA00022475"/>
    </source>
</evidence>
<protein>
    <submittedName>
        <fullName evidence="9">Putative permease</fullName>
    </submittedName>
</protein>
<feature type="transmembrane region" description="Helical" evidence="8">
    <location>
        <begin position="309"/>
        <end position="334"/>
    </location>
</feature>
<dbReference type="Proteomes" id="UP000028042">
    <property type="component" value="Unassembled WGS sequence"/>
</dbReference>
<feature type="transmembrane region" description="Helical" evidence="8">
    <location>
        <begin position="215"/>
        <end position="232"/>
    </location>
</feature>
<evidence type="ECO:0000313" key="10">
    <source>
        <dbReference type="EMBL" id="KRU10995.1"/>
    </source>
</evidence>
<keyword evidence="5 8" id="KW-0812">Transmembrane</keyword>
<feature type="transmembrane region" description="Helical" evidence="8">
    <location>
        <begin position="239"/>
        <end position="267"/>
    </location>
</feature>
<keyword evidence="7 8" id="KW-0472">Membrane</keyword>
<dbReference type="eggNOG" id="COG0628">
    <property type="taxonomic scope" value="Bacteria"/>
</dbReference>
<feature type="transmembrane region" description="Helical" evidence="8">
    <location>
        <begin position="34"/>
        <end position="52"/>
    </location>
</feature>
<evidence type="ECO:0000256" key="7">
    <source>
        <dbReference type="ARBA" id="ARBA00023136"/>
    </source>
</evidence>
<evidence type="ECO:0000256" key="2">
    <source>
        <dbReference type="ARBA" id="ARBA00009773"/>
    </source>
</evidence>
<feature type="transmembrane region" description="Helical" evidence="8">
    <location>
        <begin position="72"/>
        <end position="89"/>
    </location>
</feature>
<comment type="similarity">
    <text evidence="2">Belongs to the autoinducer-2 exporter (AI-2E) (TC 2.A.86) family.</text>
</comment>
<reference evidence="10 11" key="3">
    <citation type="journal article" name="Genome Announc.">
        <title>Improved Draft Genome Sequence of Clostridium pasteurianum Strain ATCC 6013 (DSM 525) Using a Hybrid Next-Generation Sequencing Approach.</title>
        <authorList>
            <person name="Pyne M.E."/>
            <person name="Utturkar S."/>
            <person name="Brown S.D."/>
            <person name="Moo-Young M."/>
            <person name="Chung D.A."/>
            <person name="Chou C.P."/>
        </authorList>
    </citation>
    <scope>NUCLEOTIDE SEQUENCE [LARGE SCALE GENOMIC DNA]</scope>
    <source>
        <strain evidence="10 11">ATCC 6013</strain>
    </source>
</reference>
<dbReference type="GO" id="GO:0055085">
    <property type="term" value="P:transmembrane transport"/>
    <property type="evidence" value="ECO:0007669"/>
    <property type="project" value="TreeGrafter"/>
</dbReference>
<organism evidence="9 12">
    <name type="scientific">Clostridium pasteurianum DSM 525 = ATCC 6013</name>
    <dbReference type="NCBI Taxonomy" id="1262449"/>
    <lineage>
        <taxon>Bacteria</taxon>
        <taxon>Bacillati</taxon>
        <taxon>Bacillota</taxon>
        <taxon>Clostridia</taxon>
        <taxon>Eubacteriales</taxon>
        <taxon>Clostridiaceae</taxon>
        <taxon>Clostridium</taxon>
    </lineage>
</organism>
<dbReference type="GO" id="GO:0005886">
    <property type="term" value="C:plasma membrane"/>
    <property type="evidence" value="ECO:0007669"/>
    <property type="project" value="UniProtKB-SubCell"/>
</dbReference>
<evidence type="ECO:0000313" key="12">
    <source>
        <dbReference type="Proteomes" id="UP000030905"/>
    </source>
</evidence>
<dbReference type="Proteomes" id="UP000030905">
    <property type="component" value="Chromosome"/>
</dbReference>
<reference evidence="9 12" key="1">
    <citation type="journal article" date="2015" name="Genome Announc.">
        <title>Complete Genome Sequence of the Nitrogen-Fixing and Solvent-Producing Clostridium pasteurianum DSM 525.</title>
        <authorList>
            <person name="Poehlein A."/>
            <person name="Grosse-Honebrink A."/>
            <person name="Zhang Y."/>
            <person name="Minton N.P."/>
            <person name="Daniel R."/>
        </authorList>
    </citation>
    <scope>NUCLEOTIDE SEQUENCE [LARGE SCALE GENOMIC DNA]</scope>
    <source>
        <strain evidence="9">DSM 525</strain>
        <strain evidence="12">DSM 525 / ATCC 6013</strain>
    </source>
</reference>
<reference evidence="10" key="2">
    <citation type="submission" date="2015-10" db="EMBL/GenBank/DDBJ databases">
        <title>Improved Draft Genome Sequence of Clostridium pasteurianum Strain ATCC 6013 (DSM 525) Using a Hybrid Next-Generation Sequencing Approach.</title>
        <authorList>
            <person name="Pyne M.E."/>
            <person name="Utturkar S.M."/>
            <person name="Brown S.D."/>
            <person name="Moo-Young M."/>
            <person name="Chung D.A."/>
            <person name="Chou P.C."/>
        </authorList>
    </citation>
    <scope>NUCLEOTIDE SEQUENCE</scope>
    <source>
        <strain evidence="10">ATCC 6013</strain>
    </source>
</reference>
<evidence type="ECO:0000256" key="5">
    <source>
        <dbReference type="ARBA" id="ARBA00022692"/>
    </source>
</evidence>
<keyword evidence="12" id="KW-1185">Reference proteome</keyword>
<comment type="subcellular location">
    <subcellularLocation>
        <location evidence="1">Cell membrane</location>
        <topology evidence="1">Multi-pass membrane protein</topology>
    </subcellularLocation>
</comment>
<dbReference type="PANTHER" id="PTHR21716">
    <property type="entry name" value="TRANSMEMBRANE PROTEIN"/>
    <property type="match status" value="1"/>
</dbReference>
<evidence type="ECO:0000313" key="9">
    <source>
        <dbReference type="EMBL" id="AJA52997.1"/>
    </source>
</evidence>
<dbReference type="RefSeq" id="WP_003443273.1">
    <property type="nucleotide sequence ID" value="NZ_ANZB01000003.1"/>
</dbReference>
<feature type="transmembrane region" description="Helical" evidence="8">
    <location>
        <begin position="155"/>
        <end position="174"/>
    </location>
</feature>
<proteinExistence type="inferred from homology"/>
<name>A0A0H3J6C2_CLOPA</name>
<dbReference type="EMBL" id="CP009268">
    <property type="protein sequence ID" value="AJA52997.1"/>
    <property type="molecule type" value="Genomic_DNA"/>
</dbReference>
<dbReference type="InterPro" id="IPR002549">
    <property type="entry name" value="AI-2E-like"/>
</dbReference>
<evidence type="ECO:0000256" key="8">
    <source>
        <dbReference type="SAM" id="Phobius"/>
    </source>
</evidence>
<evidence type="ECO:0000256" key="1">
    <source>
        <dbReference type="ARBA" id="ARBA00004651"/>
    </source>
</evidence>
<evidence type="ECO:0000313" key="11">
    <source>
        <dbReference type="Proteomes" id="UP000028042"/>
    </source>
</evidence>
<accession>A0A0H3J6C2</accession>